<evidence type="ECO:0000256" key="10">
    <source>
        <dbReference type="ARBA" id="ARBA00022723"/>
    </source>
</evidence>
<evidence type="ECO:0000256" key="11">
    <source>
        <dbReference type="ARBA" id="ARBA00022968"/>
    </source>
</evidence>
<evidence type="ECO:0000256" key="16">
    <source>
        <dbReference type="ARBA" id="ARBA00023180"/>
    </source>
</evidence>
<comment type="similarity">
    <text evidence="4">Belongs to the glycosyltransferase 16 (GT16) protein family.</text>
</comment>
<accession>A0A1J1J4Z2</accession>
<keyword evidence="14" id="KW-0472">Membrane</keyword>
<evidence type="ECO:0000256" key="12">
    <source>
        <dbReference type="ARBA" id="ARBA00022989"/>
    </source>
</evidence>
<dbReference type="InterPro" id="IPR029044">
    <property type="entry name" value="Nucleotide-diphossugar_trans"/>
</dbReference>
<evidence type="ECO:0000256" key="21">
    <source>
        <dbReference type="ARBA" id="ARBA00032915"/>
    </source>
</evidence>
<dbReference type="Pfam" id="PF05060">
    <property type="entry name" value="MGAT2"/>
    <property type="match status" value="1"/>
</dbReference>
<comment type="pathway">
    <text evidence="3">Protein modification; protein glycosylation.</text>
</comment>
<dbReference type="PANTHER" id="PTHR12871:SF0">
    <property type="entry name" value="ALPHA-1,6-MANNOSYL-GLYCOPROTEIN 2-BETA-N-ACETYLGLUCOSAMINYLTRANSFERASE"/>
    <property type="match status" value="1"/>
</dbReference>
<dbReference type="OrthoDB" id="6019616at2759"/>
<feature type="disulfide bond" evidence="25">
    <location>
        <begin position="216"/>
        <end position="239"/>
    </location>
</feature>
<dbReference type="GO" id="GO:0005795">
    <property type="term" value="C:Golgi stack"/>
    <property type="evidence" value="ECO:0007669"/>
    <property type="project" value="InterPro"/>
</dbReference>
<feature type="binding site" evidence="24">
    <location>
        <position position="256"/>
    </location>
    <ligand>
        <name>Mn(2+)</name>
        <dbReference type="ChEBI" id="CHEBI:29035"/>
    </ligand>
</feature>
<feature type="binding site" evidence="23">
    <location>
        <position position="37"/>
    </location>
    <ligand>
        <name>substrate</name>
    </ligand>
</feature>
<keyword evidence="11" id="KW-0735">Signal-anchor</keyword>
<keyword evidence="17 24" id="KW-0464">Manganese</keyword>
<evidence type="ECO:0000256" key="7">
    <source>
        <dbReference type="ARBA" id="ARBA00022676"/>
    </source>
</evidence>
<keyword evidence="12" id="KW-1133">Transmembrane helix</keyword>
<evidence type="ECO:0000256" key="1">
    <source>
        <dbReference type="ARBA" id="ARBA00001936"/>
    </source>
</evidence>
<evidence type="ECO:0000313" key="27">
    <source>
        <dbReference type="Proteomes" id="UP000183832"/>
    </source>
</evidence>
<evidence type="ECO:0000256" key="9">
    <source>
        <dbReference type="ARBA" id="ARBA00022692"/>
    </source>
</evidence>
<dbReference type="Gene3D" id="3.90.550.10">
    <property type="entry name" value="Spore Coat Polysaccharide Biosynthesis Protein SpsA, Chain A"/>
    <property type="match status" value="1"/>
</dbReference>
<dbReference type="PANTHER" id="PTHR12871">
    <property type="entry name" value="BETA-1,2-N-ACETYLGLUCOSAMINYLTRANSFERASE II"/>
    <property type="match status" value="1"/>
</dbReference>
<comment type="catalytic activity">
    <reaction evidence="22">
        <text>an N(4)-{beta-D-GlcNAc-(1-&gt;2)-alpha-D-Man-(1-&gt;3)-[alpha-D-Man-(1-&gt;6)]-beta-D-Man-(1-&gt;4)-beta-D-GlcNAc-(1-&gt;4)-beta-D-GlcNAc}-L-asparaginyl-[protein] + UDP-N-acetyl-alpha-D-glucosamine = N(4)-{beta-D-GlcNAc-(1-&gt;2)-alpha-D-Man-(1-&gt;3)-[beta-D-GlcNAc-(1-&gt;2)-alpha-D-Man-(1-&gt;6)]-beta-D-Man-(1-&gt;4)-beta-D-GlcNAc-(1-&gt;4)-beta-D-GlcNAc}-L-asparaginyl-[protein] + UDP + H(+)</text>
        <dbReference type="Rhea" id="RHEA:12941"/>
        <dbReference type="Rhea" id="RHEA-COMP:13526"/>
        <dbReference type="Rhea" id="RHEA-COMP:14369"/>
        <dbReference type="ChEBI" id="CHEBI:15378"/>
        <dbReference type="ChEBI" id="CHEBI:57705"/>
        <dbReference type="ChEBI" id="CHEBI:58223"/>
        <dbReference type="ChEBI" id="CHEBI:60615"/>
        <dbReference type="ChEBI" id="CHEBI:60651"/>
        <dbReference type="EC" id="2.4.1.143"/>
    </reaction>
</comment>
<feature type="disulfide bond" evidence="25">
    <location>
        <begin position="221"/>
        <end position="327"/>
    </location>
</feature>
<keyword evidence="7" id="KW-0328">Glycosyltransferase</keyword>
<keyword evidence="10 24" id="KW-0479">Metal-binding</keyword>
<comment type="cofactor">
    <cofactor evidence="1 24">
        <name>Mn(2+)</name>
        <dbReference type="ChEBI" id="CHEBI:29035"/>
    </cofactor>
</comment>
<dbReference type="Proteomes" id="UP000183832">
    <property type="component" value="Unassembled WGS sequence"/>
</dbReference>
<feature type="binding site" evidence="23">
    <location>
        <begin position="112"/>
        <end position="116"/>
    </location>
    <ligand>
        <name>substrate</name>
    </ligand>
</feature>
<evidence type="ECO:0000256" key="25">
    <source>
        <dbReference type="PIRSR" id="PIRSR607754-3"/>
    </source>
</evidence>
<proteinExistence type="inferred from homology"/>
<dbReference type="GO" id="GO:0000139">
    <property type="term" value="C:Golgi membrane"/>
    <property type="evidence" value="ECO:0007669"/>
    <property type="project" value="UniProtKB-SubCell"/>
</dbReference>
<name>A0A1J1J4Z2_9DIPT</name>
<feature type="disulfide bond" evidence="25">
    <location>
        <begin position="166"/>
        <end position="169"/>
    </location>
</feature>
<protein>
    <recommendedName>
        <fullName evidence="6">Alpha-1,6-mannosyl-glycoprotein 2-beta-N-acetylglucosaminyltransferase</fullName>
        <ecNumber evidence="5">2.4.1.143</ecNumber>
    </recommendedName>
    <alternativeName>
        <fullName evidence="21">Beta-1,2-N-acetylglucosaminyltransferase II</fullName>
    </alternativeName>
    <alternativeName>
        <fullName evidence="20">GlcNAc-T II</fullName>
    </alternativeName>
    <alternativeName>
        <fullName evidence="19">Mannoside acetylglucosaminyltransferase 2</fullName>
    </alternativeName>
    <alternativeName>
        <fullName evidence="18">N-glycosyl-oligosaccharide-glycoprotein N-acetylglucosaminyltransferase II</fullName>
    </alternativeName>
</protein>
<dbReference type="UniPathway" id="UPA00378"/>
<dbReference type="STRING" id="568069.A0A1J1J4Z2"/>
<evidence type="ECO:0000256" key="5">
    <source>
        <dbReference type="ARBA" id="ARBA00012613"/>
    </source>
</evidence>
<feature type="binding site" evidence="23">
    <location>
        <begin position="6"/>
        <end position="10"/>
    </location>
    <ligand>
        <name>substrate</name>
    </ligand>
</feature>
<reference evidence="26 27" key="1">
    <citation type="submission" date="2015-04" db="EMBL/GenBank/DDBJ databases">
        <authorList>
            <person name="Syromyatnikov M.Y."/>
            <person name="Popov V.N."/>
        </authorList>
    </citation>
    <scope>NUCLEOTIDE SEQUENCE [LARGE SCALE GENOMIC DNA]</scope>
</reference>
<keyword evidence="9" id="KW-0812">Transmembrane</keyword>
<dbReference type="AlphaFoldDB" id="A0A1J1J4Z2"/>
<keyword evidence="13" id="KW-0333">Golgi apparatus</keyword>
<sequence length="332" mass="39058">MIIVIQVHTRITYLRHLIVSLAQARDISKALLIFSHDFYDEEINELVQSIDFCKVMQIFYPFSIQMHPNEFPGTDPRDCKRDMTMNIALKTNCKNALYPDIHGHYREASFTQTKHHWWWKANQVFDHLEVTKNHSGYVLFLEEDHYVAEDFLHVLNLMQKALPEQCPFCNILSLGVYDKTINSKTYDKFLITDWISSKHNMGMAFNRITWQQIKSCAKEFCTYDDYNWDWSLQYTSQKCLYQRMIALVLMGPRVYHLGKCNGVHHNNIECNEDQIIGNIRYRLKESSVFMFPSNIQSRANESLVSLGRIPDLRANGGWSDIRDIIHCLQLCL</sequence>
<evidence type="ECO:0000256" key="23">
    <source>
        <dbReference type="PIRSR" id="PIRSR607754-1"/>
    </source>
</evidence>
<evidence type="ECO:0000256" key="2">
    <source>
        <dbReference type="ARBA" id="ARBA00004323"/>
    </source>
</evidence>
<dbReference type="GO" id="GO:0008455">
    <property type="term" value="F:alpha-1,6-mannosylglycoprotein 2-beta-N-acetylglucosaminyltransferase activity"/>
    <property type="evidence" value="ECO:0007669"/>
    <property type="project" value="UniProtKB-EC"/>
</dbReference>
<evidence type="ECO:0000256" key="3">
    <source>
        <dbReference type="ARBA" id="ARBA00004922"/>
    </source>
</evidence>
<keyword evidence="27" id="KW-1185">Reference proteome</keyword>
<feature type="disulfide bond" evidence="25">
    <location>
        <begin position="79"/>
        <end position="93"/>
    </location>
</feature>
<evidence type="ECO:0000256" key="19">
    <source>
        <dbReference type="ARBA" id="ARBA00031203"/>
    </source>
</evidence>
<dbReference type="GO" id="GO:0006487">
    <property type="term" value="P:protein N-linked glycosylation"/>
    <property type="evidence" value="ECO:0007669"/>
    <property type="project" value="TreeGrafter"/>
</dbReference>
<dbReference type="GO" id="GO:0009312">
    <property type="term" value="P:oligosaccharide biosynthetic process"/>
    <property type="evidence" value="ECO:0007669"/>
    <property type="project" value="InterPro"/>
</dbReference>
<feature type="binding site" evidence="24">
    <location>
        <position position="144"/>
    </location>
    <ligand>
        <name>Mn(2+)</name>
        <dbReference type="ChEBI" id="CHEBI:29035"/>
    </ligand>
</feature>
<evidence type="ECO:0000256" key="4">
    <source>
        <dbReference type="ARBA" id="ARBA00011011"/>
    </source>
</evidence>
<keyword evidence="16" id="KW-0325">Glycoprotein</keyword>
<dbReference type="GO" id="GO:0046872">
    <property type="term" value="F:metal ion binding"/>
    <property type="evidence" value="ECO:0007669"/>
    <property type="project" value="UniProtKB-KW"/>
</dbReference>
<evidence type="ECO:0000256" key="15">
    <source>
        <dbReference type="ARBA" id="ARBA00023157"/>
    </source>
</evidence>
<evidence type="ECO:0000256" key="6">
    <source>
        <dbReference type="ARBA" id="ARBA00014817"/>
    </source>
</evidence>
<dbReference type="EC" id="2.4.1.143" evidence="5"/>
<evidence type="ECO:0000256" key="24">
    <source>
        <dbReference type="PIRSR" id="PIRSR607754-2"/>
    </source>
</evidence>
<feature type="disulfide bond" evidence="25">
    <location>
        <begin position="260"/>
        <end position="270"/>
    </location>
</feature>
<dbReference type="EMBL" id="CVRI01000072">
    <property type="protein sequence ID" value="CRL07477.1"/>
    <property type="molecule type" value="Genomic_DNA"/>
</dbReference>
<evidence type="ECO:0000313" key="26">
    <source>
        <dbReference type="EMBL" id="CRL07477.1"/>
    </source>
</evidence>
<comment type="subcellular location">
    <subcellularLocation>
        <location evidence="2">Golgi apparatus membrane</location>
        <topology evidence="2">Single-pass type II membrane protein</topology>
    </subcellularLocation>
</comment>
<dbReference type="SUPFAM" id="SSF53448">
    <property type="entry name" value="Nucleotide-diphospho-sugar transferases"/>
    <property type="match status" value="1"/>
</dbReference>
<keyword evidence="8" id="KW-0808">Transferase</keyword>
<evidence type="ECO:0000256" key="17">
    <source>
        <dbReference type="ARBA" id="ARBA00023211"/>
    </source>
</evidence>
<evidence type="ECO:0000256" key="20">
    <source>
        <dbReference type="ARBA" id="ARBA00032552"/>
    </source>
</evidence>
<evidence type="ECO:0000256" key="14">
    <source>
        <dbReference type="ARBA" id="ARBA00023136"/>
    </source>
</evidence>
<evidence type="ECO:0000256" key="22">
    <source>
        <dbReference type="ARBA" id="ARBA00093257"/>
    </source>
</evidence>
<gene>
    <name evidence="26" type="primary">similar to Alpha-1</name>
    <name evidence="26" type="ORF">CLUMA_CG020445</name>
</gene>
<evidence type="ECO:0000256" key="13">
    <source>
        <dbReference type="ARBA" id="ARBA00023034"/>
    </source>
</evidence>
<organism evidence="26 27">
    <name type="scientific">Clunio marinus</name>
    <dbReference type="NCBI Taxonomy" id="568069"/>
    <lineage>
        <taxon>Eukaryota</taxon>
        <taxon>Metazoa</taxon>
        <taxon>Ecdysozoa</taxon>
        <taxon>Arthropoda</taxon>
        <taxon>Hexapoda</taxon>
        <taxon>Insecta</taxon>
        <taxon>Pterygota</taxon>
        <taxon>Neoptera</taxon>
        <taxon>Endopterygota</taxon>
        <taxon>Diptera</taxon>
        <taxon>Nematocera</taxon>
        <taxon>Chironomoidea</taxon>
        <taxon>Chironomidae</taxon>
        <taxon>Clunio</taxon>
    </lineage>
</organism>
<evidence type="ECO:0000256" key="8">
    <source>
        <dbReference type="ARBA" id="ARBA00022679"/>
    </source>
</evidence>
<keyword evidence="15 25" id="KW-1015">Disulfide bond</keyword>
<dbReference type="InterPro" id="IPR007754">
    <property type="entry name" value="GlcNAc_II"/>
</dbReference>
<evidence type="ECO:0000256" key="18">
    <source>
        <dbReference type="ARBA" id="ARBA00029663"/>
    </source>
</evidence>